<protein>
    <submittedName>
        <fullName evidence="2">Secreted protein</fullName>
    </submittedName>
</protein>
<name>A0A1I7Z280_9BILA</name>
<reference evidence="2" key="1">
    <citation type="submission" date="2016-11" db="UniProtKB">
        <authorList>
            <consortium name="WormBaseParasite"/>
        </authorList>
    </citation>
    <scope>IDENTIFICATION</scope>
</reference>
<evidence type="ECO:0000313" key="2">
    <source>
        <dbReference type="WBParaSite" id="L893_g22073.t1"/>
    </source>
</evidence>
<dbReference type="Proteomes" id="UP000095287">
    <property type="component" value="Unplaced"/>
</dbReference>
<dbReference type="WBParaSite" id="L893_g22073.t1">
    <property type="protein sequence ID" value="L893_g22073.t1"/>
    <property type="gene ID" value="L893_g22073"/>
</dbReference>
<keyword evidence="1" id="KW-1185">Reference proteome</keyword>
<proteinExistence type="predicted"/>
<dbReference type="AlphaFoldDB" id="A0A1I7Z280"/>
<accession>A0A1I7Z280</accession>
<evidence type="ECO:0000313" key="1">
    <source>
        <dbReference type="Proteomes" id="UP000095287"/>
    </source>
</evidence>
<organism evidence="1 2">
    <name type="scientific">Steinernema glaseri</name>
    <dbReference type="NCBI Taxonomy" id="37863"/>
    <lineage>
        <taxon>Eukaryota</taxon>
        <taxon>Metazoa</taxon>
        <taxon>Ecdysozoa</taxon>
        <taxon>Nematoda</taxon>
        <taxon>Chromadorea</taxon>
        <taxon>Rhabditida</taxon>
        <taxon>Tylenchina</taxon>
        <taxon>Panagrolaimomorpha</taxon>
        <taxon>Strongyloidoidea</taxon>
        <taxon>Steinernematidae</taxon>
        <taxon>Steinernema</taxon>
    </lineage>
</organism>
<sequence length="78" mass="9146">MCFLVDLFVNEASFRGFFLHALSVHLHCFCELVLYLRSKLWNIQEGNPYLCFTSYELRSLLLVRFSDLCDCTFAAPKE</sequence>